<evidence type="ECO:0000256" key="8">
    <source>
        <dbReference type="ARBA" id="ARBA00023163"/>
    </source>
</evidence>
<keyword evidence="3 9" id="KW-0812">Transmembrane</keyword>
<dbReference type="InterPro" id="IPR037682">
    <property type="entry name" value="TonB_C"/>
</dbReference>
<dbReference type="InterPro" id="IPR036390">
    <property type="entry name" value="WH_DNA-bd_sf"/>
</dbReference>
<gene>
    <name evidence="11" type="ORF">H2204_011767</name>
</gene>
<dbReference type="GO" id="GO:0016020">
    <property type="term" value="C:membrane"/>
    <property type="evidence" value="ECO:0007669"/>
    <property type="project" value="UniProtKB-SubCell"/>
</dbReference>
<organism evidence="11">
    <name type="scientific">Knufia peltigerae</name>
    <dbReference type="NCBI Taxonomy" id="1002370"/>
    <lineage>
        <taxon>Eukaryota</taxon>
        <taxon>Fungi</taxon>
        <taxon>Dikarya</taxon>
        <taxon>Ascomycota</taxon>
        <taxon>Pezizomycotina</taxon>
        <taxon>Eurotiomycetes</taxon>
        <taxon>Chaetothyriomycetidae</taxon>
        <taxon>Chaetothyriales</taxon>
        <taxon>Trichomeriaceae</taxon>
        <taxon>Knufia</taxon>
    </lineage>
</organism>
<evidence type="ECO:0000256" key="4">
    <source>
        <dbReference type="ARBA" id="ARBA00022989"/>
    </source>
</evidence>
<dbReference type="GO" id="GO:0003677">
    <property type="term" value="F:DNA binding"/>
    <property type="evidence" value="ECO:0007669"/>
    <property type="project" value="UniProtKB-KW"/>
</dbReference>
<dbReference type="InterPro" id="IPR052173">
    <property type="entry name" value="Beta-lactam_resp_regulator"/>
</dbReference>
<dbReference type="InterPro" id="IPR036388">
    <property type="entry name" value="WH-like_DNA-bd_sf"/>
</dbReference>
<dbReference type="EMBL" id="JAPDRN010000113">
    <property type="protein sequence ID" value="KAJ9621729.1"/>
    <property type="molecule type" value="Genomic_DNA"/>
</dbReference>
<dbReference type="CDD" id="cd07341">
    <property type="entry name" value="M56_BlaR1_MecR1_like"/>
    <property type="match status" value="1"/>
</dbReference>
<dbReference type="Gene3D" id="1.10.10.10">
    <property type="entry name" value="Winged helix-like DNA-binding domain superfamily/Winged helix DNA-binding domain"/>
    <property type="match status" value="1"/>
</dbReference>
<dbReference type="NCBIfam" id="TIGR01352">
    <property type="entry name" value="tonB_Cterm"/>
    <property type="match status" value="1"/>
</dbReference>
<dbReference type="InterPro" id="IPR006260">
    <property type="entry name" value="TonB/TolA_C"/>
</dbReference>
<dbReference type="GO" id="GO:0055085">
    <property type="term" value="P:transmembrane transport"/>
    <property type="evidence" value="ECO:0007669"/>
    <property type="project" value="InterPro"/>
</dbReference>
<evidence type="ECO:0000313" key="11">
    <source>
        <dbReference type="EMBL" id="KAJ9621729.1"/>
    </source>
</evidence>
<dbReference type="PANTHER" id="PTHR34978">
    <property type="entry name" value="POSSIBLE SENSOR-TRANSDUCER PROTEIN BLAR"/>
    <property type="match status" value="1"/>
</dbReference>
<accession>A0AA38XTF8</accession>
<dbReference type="SUPFAM" id="SSF74653">
    <property type="entry name" value="TolA/TonB C-terminal domain"/>
    <property type="match status" value="1"/>
</dbReference>
<evidence type="ECO:0000256" key="9">
    <source>
        <dbReference type="SAM" id="Phobius"/>
    </source>
</evidence>
<evidence type="ECO:0000256" key="3">
    <source>
        <dbReference type="ARBA" id="ARBA00022692"/>
    </source>
</evidence>
<dbReference type="Gene3D" id="1.10.4040.10">
    <property type="entry name" value="Penicillinase repressor domain"/>
    <property type="match status" value="1"/>
</dbReference>
<keyword evidence="7 9" id="KW-0472">Membrane</keyword>
<dbReference type="PROSITE" id="PS52015">
    <property type="entry name" value="TONB_CTD"/>
    <property type="match status" value="1"/>
</dbReference>
<feature type="transmembrane region" description="Helical" evidence="9">
    <location>
        <begin position="372"/>
        <end position="395"/>
    </location>
</feature>
<comment type="caution">
    <text evidence="11">The sequence shown here is derived from an EMBL/GenBank/DDBJ whole genome shotgun (WGS) entry which is preliminary data.</text>
</comment>
<keyword evidence="4 9" id="KW-1133">Transmembrane helix</keyword>
<evidence type="ECO:0000256" key="5">
    <source>
        <dbReference type="ARBA" id="ARBA00023015"/>
    </source>
</evidence>
<dbReference type="InterPro" id="IPR005650">
    <property type="entry name" value="BlaI_family"/>
</dbReference>
<name>A0AA38XTF8_9EURO</name>
<evidence type="ECO:0000256" key="2">
    <source>
        <dbReference type="ARBA" id="ARBA00011046"/>
    </source>
</evidence>
<dbReference type="PANTHER" id="PTHR34978:SF3">
    <property type="entry name" value="SLR0241 PROTEIN"/>
    <property type="match status" value="1"/>
</dbReference>
<feature type="transmembrane region" description="Helical" evidence="9">
    <location>
        <begin position="190"/>
        <end position="209"/>
    </location>
</feature>
<evidence type="ECO:0000256" key="6">
    <source>
        <dbReference type="ARBA" id="ARBA00023125"/>
    </source>
</evidence>
<sequence>MTPISEAEAVVMEVLWQQAPRTADEVVAALAHRDWAEPTIKTLLNRLLTKGALAAERDGRRYLYRPLLQRQAWVETQSQDFIGRVFEGRVAPLVAHFSERGQLSAQDIAELKKLIQDLWLALGVILLATVRPLLLPLGGAGVVYRSWWLLPLLLVTLLIPLPQVALLQHVPTLPLKVVPEAVDSLPTASLQWPLVLLLVWALGTGTCLLRDLRAQRRFERGMGGLRPRADGSWQASADPGLPALVGLCRPRIVVGPDFDQQFTAQEQRLILQHERSHRRNGDHWANGLLLLMRAVFWFHPLLPWAARRFLRDQELACDARTIAPQPALRGLYASTLLKAQLVHPVAPAVCHWRSQPVLKERIAMLKQSKRKALPWVSGQVLVVGLCLGMGAVAWASQSGAMAVGPVAAVMDREIQVDKMPPPSYPKSAFEQSQTGGVVLRVDVDAHGAVSDVRVVSATNPGVFEAVSIAAARSWTYRPALKNGKPVAGAVMRFALLMAAGMLAGCATQERLTTVDTRNESVGHQRLQAEGKGGSGQVQAYTLGATEGYRMPQLYAAPDPQIGDRDPRTELAPTTICLQVVIDAEGAVERSLALVDRSECAAGAASENAPLLQAAQEAVAMWKYSPAAVCHFAPGKVPSDRGDCEGAERVEPVPVSLLYAFTFEIVKGQHVVRTQGK</sequence>
<comment type="similarity">
    <text evidence="2">Belongs to the BlaI transcriptional regulatory family.</text>
</comment>
<comment type="subcellular location">
    <subcellularLocation>
        <location evidence="1">Membrane</location>
        <topology evidence="1">Single-pass membrane protein</topology>
    </subcellularLocation>
</comment>
<evidence type="ECO:0000256" key="7">
    <source>
        <dbReference type="ARBA" id="ARBA00023136"/>
    </source>
</evidence>
<dbReference type="Pfam" id="PF03544">
    <property type="entry name" value="TonB_C"/>
    <property type="match status" value="1"/>
</dbReference>
<dbReference type="InterPro" id="IPR008756">
    <property type="entry name" value="Peptidase_M56"/>
</dbReference>
<dbReference type="GO" id="GO:0045892">
    <property type="term" value="P:negative regulation of DNA-templated transcription"/>
    <property type="evidence" value="ECO:0007669"/>
    <property type="project" value="InterPro"/>
</dbReference>
<evidence type="ECO:0000259" key="10">
    <source>
        <dbReference type="PROSITE" id="PS52015"/>
    </source>
</evidence>
<dbReference type="Gene3D" id="3.30.1150.10">
    <property type="match status" value="1"/>
</dbReference>
<keyword evidence="8" id="KW-0804">Transcription</keyword>
<feature type="transmembrane region" description="Helical" evidence="9">
    <location>
        <begin position="147"/>
        <end position="170"/>
    </location>
</feature>
<keyword evidence="5" id="KW-0805">Transcription regulation</keyword>
<evidence type="ECO:0000256" key="1">
    <source>
        <dbReference type="ARBA" id="ARBA00004167"/>
    </source>
</evidence>
<protein>
    <recommendedName>
        <fullName evidence="10">TonB C-terminal domain-containing protein</fullName>
    </recommendedName>
</protein>
<dbReference type="Pfam" id="PF03965">
    <property type="entry name" value="Penicillinase_R"/>
    <property type="match status" value="1"/>
</dbReference>
<proteinExistence type="inferred from homology"/>
<feature type="domain" description="TonB C-terminal" evidence="10">
    <location>
        <begin position="409"/>
        <end position="504"/>
    </location>
</feature>
<feature type="transmembrane region" description="Helical" evidence="9">
    <location>
        <begin position="118"/>
        <end position="135"/>
    </location>
</feature>
<dbReference type="SUPFAM" id="SSF46785">
    <property type="entry name" value="Winged helix' DNA-binding domain"/>
    <property type="match status" value="1"/>
</dbReference>
<dbReference type="AlphaFoldDB" id="A0AA38XTF8"/>
<keyword evidence="6" id="KW-0238">DNA-binding</keyword>
<reference evidence="11" key="1">
    <citation type="submission" date="2022-10" db="EMBL/GenBank/DDBJ databases">
        <title>Culturing micro-colonial fungi from biological soil crusts in the Mojave desert and describing Neophaeococcomyces mojavensis, and introducing the new genera and species Taxawa tesnikishii.</title>
        <authorList>
            <person name="Kurbessoian T."/>
            <person name="Stajich J.E."/>
        </authorList>
    </citation>
    <scope>NUCLEOTIDE SEQUENCE</scope>
    <source>
        <strain evidence="11">TK_35</strain>
    </source>
</reference>
<dbReference type="Pfam" id="PF05569">
    <property type="entry name" value="Peptidase_M56"/>
    <property type="match status" value="1"/>
</dbReference>